<evidence type="ECO:0000313" key="3">
    <source>
        <dbReference type="Proteomes" id="UP000633365"/>
    </source>
</evidence>
<evidence type="ECO:0000256" key="1">
    <source>
        <dbReference type="SAM" id="Phobius"/>
    </source>
</evidence>
<proteinExistence type="predicted"/>
<protein>
    <submittedName>
        <fullName evidence="2">Uncharacterized protein</fullName>
    </submittedName>
</protein>
<name>A0A934TY32_9FIRM</name>
<keyword evidence="1" id="KW-0472">Membrane</keyword>
<keyword evidence="3" id="KW-1185">Reference proteome</keyword>
<accession>A0A934TY32</accession>
<dbReference type="Proteomes" id="UP000633365">
    <property type="component" value="Unassembled WGS sequence"/>
</dbReference>
<feature type="transmembrane region" description="Helical" evidence="1">
    <location>
        <begin position="12"/>
        <end position="42"/>
    </location>
</feature>
<evidence type="ECO:0000313" key="2">
    <source>
        <dbReference type="EMBL" id="MBK6087146.1"/>
    </source>
</evidence>
<reference evidence="2" key="1">
    <citation type="submission" date="2021-01" db="EMBL/GenBank/DDBJ databases">
        <title>Genome public.</title>
        <authorList>
            <person name="Liu C."/>
            <person name="Sun Q."/>
        </authorList>
    </citation>
    <scope>NUCLEOTIDE SEQUENCE</scope>
    <source>
        <strain evidence="2">M6</strain>
    </source>
</reference>
<organism evidence="2 3">
    <name type="scientific">Ruminococcus difficilis</name>
    <dbReference type="NCBI Taxonomy" id="2763069"/>
    <lineage>
        <taxon>Bacteria</taxon>
        <taxon>Bacillati</taxon>
        <taxon>Bacillota</taxon>
        <taxon>Clostridia</taxon>
        <taxon>Eubacteriales</taxon>
        <taxon>Oscillospiraceae</taxon>
        <taxon>Ruminococcus</taxon>
    </lineage>
</organism>
<keyword evidence="1" id="KW-0812">Transmembrane</keyword>
<comment type="caution">
    <text evidence="2">The sequence shown here is derived from an EMBL/GenBank/DDBJ whole genome shotgun (WGS) entry which is preliminary data.</text>
</comment>
<dbReference type="EMBL" id="JAEQMG010000010">
    <property type="protein sequence ID" value="MBK6087146.1"/>
    <property type="molecule type" value="Genomic_DNA"/>
</dbReference>
<dbReference type="AlphaFoldDB" id="A0A934TY32"/>
<dbReference type="RefSeq" id="WP_186833602.1">
    <property type="nucleotide sequence ID" value="NZ_JAEQMG010000010.1"/>
</dbReference>
<sequence>MQKCKNCSVPIAFSAGLLVASLLPAKAVCVIAAVVLIITCIARRR</sequence>
<keyword evidence="1" id="KW-1133">Transmembrane helix</keyword>
<gene>
    <name evidence="2" type="ORF">JKK62_00485</name>
</gene>